<feature type="transmembrane region" description="Helical" evidence="7">
    <location>
        <begin position="21"/>
        <end position="45"/>
    </location>
</feature>
<dbReference type="InterPro" id="IPR039306">
    <property type="entry name" value="MYOB"/>
</dbReference>
<keyword evidence="10" id="KW-1185">Reference proteome</keyword>
<dbReference type="InterPro" id="IPR007656">
    <property type="entry name" value="GTD-bd"/>
</dbReference>
<evidence type="ECO:0000256" key="7">
    <source>
        <dbReference type="SAM" id="Phobius"/>
    </source>
</evidence>
<evidence type="ECO:0000256" key="1">
    <source>
        <dbReference type="ARBA" id="ARBA00004167"/>
    </source>
</evidence>
<accession>A0A5N5KGI1</accession>
<keyword evidence="4 7" id="KW-0472">Membrane</keyword>
<keyword evidence="3 7" id="KW-1133">Transmembrane helix</keyword>
<evidence type="ECO:0000259" key="8">
    <source>
        <dbReference type="PROSITE" id="PS51775"/>
    </source>
</evidence>
<feature type="domain" description="GTD-binding" evidence="8">
    <location>
        <begin position="589"/>
        <end position="687"/>
    </location>
</feature>
<feature type="coiled-coil region" evidence="5">
    <location>
        <begin position="871"/>
        <end position="898"/>
    </location>
</feature>
<proteinExistence type="predicted"/>
<evidence type="ECO:0000313" key="9">
    <source>
        <dbReference type="EMBL" id="KAB5529453.1"/>
    </source>
</evidence>
<dbReference type="PROSITE" id="PS51775">
    <property type="entry name" value="GTD_BINDING"/>
    <property type="match status" value="1"/>
</dbReference>
<comment type="caution">
    <text evidence="9">The sequence shown here is derived from an EMBL/GenBank/DDBJ whole genome shotgun (WGS) entry which is preliminary data.</text>
</comment>
<gene>
    <name evidence="9" type="ORF">DKX38_019534</name>
</gene>
<feature type="compositionally biased region" description="Basic and acidic residues" evidence="6">
    <location>
        <begin position="826"/>
        <end position="838"/>
    </location>
</feature>
<dbReference type="PANTHER" id="PTHR31448">
    <property type="entry name" value="MYOSIN-BINDING PROTEIN 2"/>
    <property type="match status" value="1"/>
</dbReference>
<comment type="subcellular location">
    <subcellularLocation>
        <location evidence="1">Membrane</location>
        <topology evidence="1">Single-pass membrane protein</topology>
    </subcellularLocation>
</comment>
<evidence type="ECO:0000256" key="2">
    <source>
        <dbReference type="ARBA" id="ARBA00022692"/>
    </source>
</evidence>
<name>A0A5N5KGI1_9ROSI</name>
<evidence type="ECO:0000256" key="5">
    <source>
        <dbReference type="SAM" id="Coils"/>
    </source>
</evidence>
<keyword evidence="5" id="KW-0175">Coiled coil</keyword>
<dbReference type="AlphaFoldDB" id="A0A5N5KGI1"/>
<feature type="coiled-coil region" evidence="5">
    <location>
        <begin position="595"/>
        <end position="689"/>
    </location>
</feature>
<sequence length="937" mass="104842">MAASGVSSVQSKKKSWSISNALASAVLEWLLMCMLFTNAIFSYLITKFASQWELQTPCLLCSRLDHILGSRKLRYYWDLICGNHKLEVSSLVFCHAHNNLVDVHGMCENCLFSFATINKSNAETYRLLVGKLGEDSSSGLDQDPLLDDHSSVTRLCSCCNGPWIPRGYCQKLIRAASVSSGAAKIKKIKRSTPIRSTRRRTSGFDPLSHVGYTELKFISDTESEVMFFSDDGGANAATQKDISAGYVQPELRTIILVNDSASEKLIDPVSAPEPLILTSKTQFDAIQSHTVTATESEVPIRHDLEELNWQQADCKANPFALPEFTSRDKLPPPSISRDSPRKALKGRKHVSVDEVPRSSYVKETPLEASNESKIVLANNVHPSSKWRESPVKISDERKLISLADFLPSSKGAETPVLGLKERCIAREVEDWQMDCEDLCKAESQPAKRIDTASEINPISGENGQQFANLLDLSDAYKVAVGNRRRQLSGVLAEQWTGKGSSRLSEEMKLLLSHLSTSRDQSMNAMSPRVPISPRVLVSPKLSLNSDELRTSDASSVVGMQILQKRITLERNESSLSLDGSIVSEIEGESTDDRLKRQVEHDRKLLSALYKELEEERNASTISANQAMAMITRLQEEKAALHMEALQYLRMMEEQSEYDMEALQKKNDLLTEKEKEVQDLEEDLEFYRSKFPDESILQTPIPDRKETGSSVDHSEAGWIYSTTPNRNSVTEKPDVFHKVEATNTSLGDKNIVTVNSSLLEFEGERSYITQSLKKLKRKLFLLSNKGLSLDLIDVKHSEGEKGNNLRELNSKVGVKQNIGAEENELSMTDRRSDPVEEGHVSSLEKSFSGSKDNSEVFYSGESSPMPPLEIDLDSLVNEVSDLSERLEALEADRNFLEHIINSIRYGEEGLHFIKEIAFHLKELRKIGIPKMEQEQITA</sequence>
<feature type="region of interest" description="Disordered" evidence="6">
    <location>
        <begin position="322"/>
        <end position="350"/>
    </location>
</feature>
<dbReference type="Pfam" id="PF04576">
    <property type="entry name" value="Zein-binding"/>
    <property type="match status" value="1"/>
</dbReference>
<evidence type="ECO:0000256" key="3">
    <source>
        <dbReference type="ARBA" id="ARBA00022989"/>
    </source>
</evidence>
<evidence type="ECO:0000313" key="10">
    <source>
        <dbReference type="Proteomes" id="UP000326939"/>
    </source>
</evidence>
<dbReference type="EMBL" id="VDCV01000013">
    <property type="protein sequence ID" value="KAB5529453.1"/>
    <property type="molecule type" value="Genomic_DNA"/>
</dbReference>
<evidence type="ECO:0000256" key="6">
    <source>
        <dbReference type="SAM" id="MobiDB-lite"/>
    </source>
</evidence>
<organism evidence="9 10">
    <name type="scientific">Salix brachista</name>
    <dbReference type="NCBI Taxonomy" id="2182728"/>
    <lineage>
        <taxon>Eukaryota</taxon>
        <taxon>Viridiplantae</taxon>
        <taxon>Streptophyta</taxon>
        <taxon>Embryophyta</taxon>
        <taxon>Tracheophyta</taxon>
        <taxon>Spermatophyta</taxon>
        <taxon>Magnoliopsida</taxon>
        <taxon>eudicotyledons</taxon>
        <taxon>Gunneridae</taxon>
        <taxon>Pentapetalae</taxon>
        <taxon>rosids</taxon>
        <taxon>fabids</taxon>
        <taxon>Malpighiales</taxon>
        <taxon>Salicaceae</taxon>
        <taxon>Saliceae</taxon>
        <taxon>Salix</taxon>
    </lineage>
</organism>
<protein>
    <recommendedName>
        <fullName evidence="8">GTD-binding domain-containing protein</fullName>
    </recommendedName>
</protein>
<evidence type="ECO:0000256" key="4">
    <source>
        <dbReference type="ARBA" id="ARBA00023136"/>
    </source>
</evidence>
<feature type="region of interest" description="Disordered" evidence="6">
    <location>
        <begin position="820"/>
        <end position="861"/>
    </location>
</feature>
<dbReference type="GO" id="GO:0080115">
    <property type="term" value="F:myosin XI tail binding"/>
    <property type="evidence" value="ECO:0007669"/>
    <property type="project" value="UniProtKB-ARBA"/>
</dbReference>
<dbReference type="GO" id="GO:0016020">
    <property type="term" value="C:membrane"/>
    <property type="evidence" value="ECO:0007669"/>
    <property type="project" value="UniProtKB-SubCell"/>
</dbReference>
<dbReference type="Proteomes" id="UP000326939">
    <property type="component" value="Chromosome 13"/>
</dbReference>
<reference evidence="10" key="1">
    <citation type="journal article" date="2019" name="Gigascience">
        <title>De novo genome assembly of the endangered Acer yangbiense, a plant species with extremely small populations endemic to Yunnan Province, China.</title>
        <authorList>
            <person name="Yang J."/>
            <person name="Wariss H.M."/>
            <person name="Tao L."/>
            <person name="Zhang R."/>
            <person name="Yun Q."/>
            <person name="Hollingsworth P."/>
            <person name="Dao Z."/>
            <person name="Luo G."/>
            <person name="Guo H."/>
            <person name="Ma Y."/>
            <person name="Sun W."/>
        </authorList>
    </citation>
    <scope>NUCLEOTIDE SEQUENCE [LARGE SCALE GENOMIC DNA]</scope>
    <source>
        <strain evidence="10">cv. br00</strain>
    </source>
</reference>
<keyword evidence="2 7" id="KW-0812">Transmembrane</keyword>
<dbReference type="PANTHER" id="PTHR31448:SF32">
    <property type="entry name" value="MYOSIN-BINDING PROTEIN 1"/>
    <property type="match status" value="1"/>
</dbReference>